<keyword evidence="3" id="KW-1185">Reference proteome</keyword>
<reference evidence="2" key="1">
    <citation type="submission" date="2022-10" db="EMBL/GenBank/DDBJ databases">
        <title>Whole genome sequencing of three plant growth promoting bacteria isolated from Vachellia tortilis subsp. raddiana in Morocco.</title>
        <authorList>
            <person name="Hnini M."/>
            <person name="Zouagui R."/>
            <person name="Zouagui H."/>
            <person name="Chemao Elfihri M.-W."/>
            <person name="Ibrahimi A."/>
            <person name="Sbabou L."/>
            <person name="Aurag J."/>
        </authorList>
    </citation>
    <scope>NUCLEOTIDE SEQUENCE</scope>
    <source>
        <strain evidence="2">LMR678</strain>
    </source>
</reference>
<feature type="domain" description="L-Lysine epsilon oxidase N-terminal" evidence="1">
    <location>
        <begin position="32"/>
        <end position="242"/>
    </location>
</feature>
<evidence type="ECO:0000313" key="3">
    <source>
        <dbReference type="Proteomes" id="UP001079430"/>
    </source>
</evidence>
<dbReference type="EMBL" id="JAPVOI010000005">
    <property type="protein sequence ID" value="MCZ4093446.1"/>
    <property type="molecule type" value="Genomic_DNA"/>
</dbReference>
<organism evidence="2 3">
    <name type="scientific">Sinorhizobium psoraleae</name>
    <dbReference type="NCBI Taxonomy" id="520838"/>
    <lineage>
        <taxon>Bacteria</taxon>
        <taxon>Pseudomonadati</taxon>
        <taxon>Pseudomonadota</taxon>
        <taxon>Alphaproteobacteria</taxon>
        <taxon>Hyphomicrobiales</taxon>
        <taxon>Rhizobiaceae</taxon>
        <taxon>Sinorhizobium/Ensifer group</taxon>
        <taxon>Sinorhizobium</taxon>
    </lineage>
</organism>
<sequence length="474" mass="51699">MGIGGTWIQSLSIRLRSTRRSASRGSATPKGHDDFVVGPEVVGGTPTLPDGTPAQHVRDFRSADDSIKRQAARFRIYAHLKDGSVHEITAAEAKIEWTVAVANLKAGWYDFNQAMDLPDGLSTSARRRNREENIALPGSRRILDIVPSPQSIEGRNAGPVAFNDGQFWFKNVYLGELRTDADGGLLFLGGEGKSASFRPGVAPLTFANNVGWHDDIADGPVFAKVTFAGQAPIDAEPGYVAVTPPNYAPGIPGLITMDDTVREMFYEQGWIERPKTTSFTHDVWPIFDRLTGLQWVNHGFFVLHGCGSRLDARDAAVVDRMRDPRQENELFRQAVLALFRNPALQGDLEEAKIPQIYGDGIDSIGWPDEEHPRPPHATALQAVTPTQFTHLTRWAAGDFMDDWPGGISETCRVHGSSASGTSGEFGARGLARLLGRPFPSRHRNHLGDAHSTPLVGRLSAEGAARHGSSQTGFR</sequence>
<proteinExistence type="predicted"/>
<dbReference type="Proteomes" id="UP001079430">
    <property type="component" value="Unassembled WGS sequence"/>
</dbReference>
<gene>
    <name evidence="2" type="ORF">O3W52_26790</name>
</gene>
<comment type="caution">
    <text evidence="2">The sequence shown here is derived from an EMBL/GenBank/DDBJ whole genome shotgun (WGS) entry which is preliminary data.</text>
</comment>
<name>A0ABT4KNB4_9HYPH</name>
<dbReference type="Pfam" id="PF17990">
    <property type="entry name" value="LodA_N"/>
    <property type="match status" value="1"/>
</dbReference>
<dbReference type="InterPro" id="IPR041168">
    <property type="entry name" value="LodA_N"/>
</dbReference>
<protein>
    <submittedName>
        <fullName evidence="2">LodA/GoxA family CTQ-dependent oxidase</fullName>
    </submittedName>
</protein>
<accession>A0ABT4KNB4</accession>
<evidence type="ECO:0000259" key="1">
    <source>
        <dbReference type="Pfam" id="PF17990"/>
    </source>
</evidence>
<evidence type="ECO:0000313" key="2">
    <source>
        <dbReference type="EMBL" id="MCZ4093446.1"/>
    </source>
</evidence>